<evidence type="ECO:0000313" key="2">
    <source>
        <dbReference type="Proteomes" id="UP000314294"/>
    </source>
</evidence>
<proteinExistence type="predicted"/>
<sequence length="180" mass="19355">MTITDYYLWASHLSAGPAPSPEQQVLPWDPGAQGVALALQDVAVDLGVVGHRLHGGRLAQAPPPPQLPLPQQPMEQLLLGGLHLHGAAPHPQEAAVIHLQEETQDEDIRMTDRWNSDGARQTAMLVGVIWFSSTHATTSRRNSSSVRSARRFSSGRSKMAAWAAASCWSLGKSGAEEKTA</sequence>
<accession>A0A4Z2HFY6</accession>
<gene>
    <name evidence="1" type="ORF">EYF80_025145</name>
</gene>
<evidence type="ECO:0000313" key="1">
    <source>
        <dbReference type="EMBL" id="TNN64636.1"/>
    </source>
</evidence>
<comment type="caution">
    <text evidence="1">The sequence shown here is derived from an EMBL/GenBank/DDBJ whole genome shotgun (WGS) entry which is preliminary data.</text>
</comment>
<dbReference type="Proteomes" id="UP000314294">
    <property type="component" value="Unassembled WGS sequence"/>
</dbReference>
<organism evidence="1 2">
    <name type="scientific">Liparis tanakae</name>
    <name type="common">Tanaka's snailfish</name>
    <dbReference type="NCBI Taxonomy" id="230148"/>
    <lineage>
        <taxon>Eukaryota</taxon>
        <taxon>Metazoa</taxon>
        <taxon>Chordata</taxon>
        <taxon>Craniata</taxon>
        <taxon>Vertebrata</taxon>
        <taxon>Euteleostomi</taxon>
        <taxon>Actinopterygii</taxon>
        <taxon>Neopterygii</taxon>
        <taxon>Teleostei</taxon>
        <taxon>Neoteleostei</taxon>
        <taxon>Acanthomorphata</taxon>
        <taxon>Eupercaria</taxon>
        <taxon>Perciformes</taxon>
        <taxon>Cottioidei</taxon>
        <taxon>Cottales</taxon>
        <taxon>Liparidae</taxon>
        <taxon>Liparis</taxon>
    </lineage>
</organism>
<reference evidence="1 2" key="1">
    <citation type="submission" date="2019-03" db="EMBL/GenBank/DDBJ databases">
        <title>First draft genome of Liparis tanakae, snailfish: a comprehensive survey of snailfish specific genes.</title>
        <authorList>
            <person name="Kim W."/>
            <person name="Song I."/>
            <person name="Jeong J.-H."/>
            <person name="Kim D."/>
            <person name="Kim S."/>
            <person name="Ryu S."/>
            <person name="Song J.Y."/>
            <person name="Lee S.K."/>
        </authorList>
    </citation>
    <scope>NUCLEOTIDE SEQUENCE [LARGE SCALE GENOMIC DNA]</scope>
    <source>
        <tissue evidence="1">Muscle</tissue>
    </source>
</reference>
<dbReference type="AlphaFoldDB" id="A0A4Z2HFY6"/>
<keyword evidence="2" id="KW-1185">Reference proteome</keyword>
<dbReference type="EMBL" id="SRLO01000249">
    <property type="protein sequence ID" value="TNN64636.1"/>
    <property type="molecule type" value="Genomic_DNA"/>
</dbReference>
<name>A0A4Z2HFY6_9TELE</name>
<protein>
    <submittedName>
        <fullName evidence="1">Uncharacterized protein</fullName>
    </submittedName>
</protein>